<dbReference type="EMBL" id="BEXD01003723">
    <property type="protein sequence ID" value="GBC01823.1"/>
    <property type="molecule type" value="Genomic_DNA"/>
</dbReference>
<proteinExistence type="predicted"/>
<reference evidence="2" key="2">
    <citation type="submission" date="2019-10" db="EMBL/GenBank/DDBJ databases">
        <title>Conservation and host-specific expression of non-tandemly repeated heterogenous ribosome RNA gene in arbuscular mycorrhizal fungi.</title>
        <authorList>
            <person name="Maeda T."/>
            <person name="Kobayashi Y."/>
            <person name="Nakagawa T."/>
            <person name="Ezawa T."/>
            <person name="Yamaguchi K."/>
            <person name="Bino T."/>
            <person name="Nishimoto Y."/>
            <person name="Shigenobu S."/>
            <person name="Kawaguchi M."/>
        </authorList>
    </citation>
    <scope>NUCLEOTIDE SEQUENCE</scope>
    <source>
        <strain evidence="2">HR1</strain>
    </source>
</reference>
<sequence length="102" mass="11533">MIFPKIKDHCLNTSMLNDTVKRRESAWGIVASKFEDILFSLLQAVNSEQKPLLQVPDNESIPNASSLKEEIPKRPDIVMADLSKIKEINTAFLAILYQKAFS</sequence>
<dbReference type="EMBL" id="BLAL01000232">
    <property type="protein sequence ID" value="GES94233.1"/>
    <property type="molecule type" value="Genomic_DNA"/>
</dbReference>
<evidence type="ECO:0000313" key="3">
    <source>
        <dbReference type="Proteomes" id="UP000247702"/>
    </source>
</evidence>
<evidence type="ECO:0000313" key="1">
    <source>
        <dbReference type="EMBL" id="GBC01823.1"/>
    </source>
</evidence>
<reference evidence="1 3" key="1">
    <citation type="submission" date="2017-11" db="EMBL/GenBank/DDBJ databases">
        <title>The genome of Rhizophagus clarus HR1 reveals common genetic basis of auxotrophy among arbuscular mycorrhizal fungi.</title>
        <authorList>
            <person name="Kobayashi Y."/>
        </authorList>
    </citation>
    <scope>NUCLEOTIDE SEQUENCE [LARGE SCALE GENOMIC DNA]</scope>
    <source>
        <strain evidence="1 3">HR1</strain>
    </source>
</reference>
<evidence type="ECO:0000313" key="2">
    <source>
        <dbReference type="EMBL" id="GES94233.1"/>
    </source>
</evidence>
<dbReference type="OrthoDB" id="2391812at2759"/>
<gene>
    <name evidence="2" type="ORF">RCL2_002097500</name>
    <name evidence="1" type="ORF">RclHR1_43490001</name>
</gene>
<dbReference type="AlphaFoldDB" id="A0A2Z6RLD3"/>
<dbReference type="Proteomes" id="UP000247702">
    <property type="component" value="Unassembled WGS sequence"/>
</dbReference>
<protein>
    <submittedName>
        <fullName evidence="1">Uncharacterized protein</fullName>
    </submittedName>
</protein>
<keyword evidence="3" id="KW-1185">Reference proteome</keyword>
<comment type="caution">
    <text evidence="1">The sequence shown here is derived from an EMBL/GenBank/DDBJ whole genome shotgun (WGS) entry which is preliminary data.</text>
</comment>
<accession>A0A2Z6RLD3</accession>
<dbReference type="Proteomes" id="UP000615446">
    <property type="component" value="Unassembled WGS sequence"/>
</dbReference>
<name>A0A2Z6RLD3_9GLOM</name>
<organism evidence="1 3">
    <name type="scientific">Rhizophagus clarus</name>
    <dbReference type="NCBI Taxonomy" id="94130"/>
    <lineage>
        <taxon>Eukaryota</taxon>
        <taxon>Fungi</taxon>
        <taxon>Fungi incertae sedis</taxon>
        <taxon>Mucoromycota</taxon>
        <taxon>Glomeromycotina</taxon>
        <taxon>Glomeromycetes</taxon>
        <taxon>Glomerales</taxon>
        <taxon>Glomeraceae</taxon>
        <taxon>Rhizophagus</taxon>
    </lineage>
</organism>